<keyword evidence="3" id="KW-0689">Ribosomal protein</keyword>
<evidence type="ECO:0000256" key="1">
    <source>
        <dbReference type="ARBA" id="ARBA00022730"/>
    </source>
</evidence>
<reference evidence="6" key="1">
    <citation type="journal article" date="2014" name="Front. Microbiol.">
        <title>High frequency of phylogenetically diverse reductive dehalogenase-homologous genes in deep subseafloor sedimentary metagenomes.</title>
        <authorList>
            <person name="Kawai M."/>
            <person name="Futagami T."/>
            <person name="Toyoda A."/>
            <person name="Takaki Y."/>
            <person name="Nishi S."/>
            <person name="Hori S."/>
            <person name="Arai W."/>
            <person name="Tsubouchi T."/>
            <person name="Morono Y."/>
            <person name="Uchiyama I."/>
            <person name="Ito T."/>
            <person name="Fujiyama A."/>
            <person name="Inagaki F."/>
            <person name="Takami H."/>
        </authorList>
    </citation>
    <scope>NUCLEOTIDE SEQUENCE</scope>
    <source>
        <strain evidence="6">Expedition CK06-06</strain>
    </source>
</reference>
<dbReference type="InterPro" id="IPR019906">
    <property type="entry name" value="Ribosomal_uL6_bac-type"/>
</dbReference>
<evidence type="ECO:0000256" key="3">
    <source>
        <dbReference type="ARBA" id="ARBA00022980"/>
    </source>
</evidence>
<feature type="domain" description="Large ribosomal subunit protein uL6 alpha-beta" evidence="5">
    <location>
        <begin position="11"/>
        <end position="82"/>
    </location>
</feature>
<comment type="caution">
    <text evidence="6">The sequence shown here is derived from an EMBL/GenBank/DDBJ whole genome shotgun (WGS) entry which is preliminary data.</text>
</comment>
<feature type="non-terminal residue" evidence="6">
    <location>
        <position position="157"/>
    </location>
</feature>
<proteinExistence type="predicted"/>
<keyword evidence="4" id="KW-0687">Ribonucleoprotein</keyword>
<dbReference type="InterPro" id="IPR020040">
    <property type="entry name" value="Ribosomal_uL6_a/b-dom"/>
</dbReference>
<dbReference type="SUPFAM" id="SSF56053">
    <property type="entry name" value="Ribosomal protein L6"/>
    <property type="match status" value="2"/>
</dbReference>
<dbReference type="InterPro" id="IPR000702">
    <property type="entry name" value="Ribosomal_uL6-like"/>
</dbReference>
<keyword evidence="2" id="KW-0694">RNA-binding</keyword>
<dbReference type="InterPro" id="IPR036789">
    <property type="entry name" value="Ribosomal_uL6-like_a/b-dom_sf"/>
</dbReference>
<dbReference type="GO" id="GO:0003735">
    <property type="term" value="F:structural constituent of ribosome"/>
    <property type="evidence" value="ECO:0007669"/>
    <property type="project" value="InterPro"/>
</dbReference>
<dbReference type="GO" id="GO:0022625">
    <property type="term" value="C:cytosolic large ribosomal subunit"/>
    <property type="evidence" value="ECO:0007669"/>
    <property type="project" value="TreeGrafter"/>
</dbReference>
<keyword evidence="1" id="KW-0699">rRNA-binding</keyword>
<evidence type="ECO:0000313" key="6">
    <source>
        <dbReference type="EMBL" id="GAG48906.1"/>
    </source>
</evidence>
<dbReference type="PIRSF" id="PIRSF002162">
    <property type="entry name" value="Ribosomal_L6"/>
    <property type="match status" value="1"/>
</dbReference>
<dbReference type="Gene3D" id="3.90.930.12">
    <property type="entry name" value="Ribosomal protein L6, alpha-beta domain"/>
    <property type="match status" value="2"/>
</dbReference>
<evidence type="ECO:0000259" key="5">
    <source>
        <dbReference type="Pfam" id="PF00347"/>
    </source>
</evidence>
<dbReference type="FunFam" id="3.90.930.12:FF:000002">
    <property type="entry name" value="50S ribosomal protein L6"/>
    <property type="match status" value="1"/>
</dbReference>
<dbReference type="PANTHER" id="PTHR11655:SF14">
    <property type="entry name" value="LARGE RIBOSOMAL SUBUNIT PROTEIN UL6M"/>
    <property type="match status" value="1"/>
</dbReference>
<evidence type="ECO:0000256" key="4">
    <source>
        <dbReference type="ARBA" id="ARBA00023274"/>
    </source>
</evidence>
<evidence type="ECO:0000256" key="2">
    <source>
        <dbReference type="ARBA" id="ARBA00022884"/>
    </source>
</evidence>
<name>X0ZKU3_9ZZZZ</name>
<organism evidence="6">
    <name type="scientific">marine sediment metagenome</name>
    <dbReference type="NCBI Taxonomy" id="412755"/>
    <lineage>
        <taxon>unclassified sequences</taxon>
        <taxon>metagenomes</taxon>
        <taxon>ecological metagenomes</taxon>
    </lineage>
</organism>
<feature type="domain" description="Large ribosomal subunit protein uL6 alpha-beta" evidence="5">
    <location>
        <begin position="91"/>
        <end position="157"/>
    </location>
</feature>
<dbReference type="PRINTS" id="PR00059">
    <property type="entry name" value="RIBOSOMALL6"/>
</dbReference>
<dbReference type="NCBIfam" id="TIGR03654">
    <property type="entry name" value="L6_bact"/>
    <property type="match status" value="1"/>
</dbReference>
<dbReference type="Pfam" id="PF00347">
    <property type="entry name" value="Ribosomal_L6"/>
    <property type="match status" value="2"/>
</dbReference>
<accession>X0ZKU3</accession>
<sequence>MSRVGRKPIEVPKDVKVRLTENEVNVEGPKGKLAMKVPKAFKVVSKDGEITVSRPSDLKEDLSLHGLYRSLINNMVIGVSKGYSKQLEIQGVGYKAQIQGKNLNMQLGFSHPVNFPIPEGITIKTPKPTIITIEGIDKKNVGEVTAIIRAFYKPEPY</sequence>
<dbReference type="AlphaFoldDB" id="X0ZKU3"/>
<dbReference type="GO" id="GO:0019843">
    <property type="term" value="F:rRNA binding"/>
    <property type="evidence" value="ECO:0007669"/>
    <property type="project" value="UniProtKB-KW"/>
</dbReference>
<dbReference type="GO" id="GO:0002181">
    <property type="term" value="P:cytoplasmic translation"/>
    <property type="evidence" value="ECO:0007669"/>
    <property type="project" value="TreeGrafter"/>
</dbReference>
<protein>
    <recommendedName>
        <fullName evidence="5">Large ribosomal subunit protein uL6 alpha-beta domain-containing protein</fullName>
    </recommendedName>
</protein>
<dbReference type="PANTHER" id="PTHR11655">
    <property type="entry name" value="60S/50S RIBOSOMAL PROTEIN L6/L9"/>
    <property type="match status" value="1"/>
</dbReference>
<dbReference type="EMBL" id="BARS01050489">
    <property type="protein sequence ID" value="GAG48906.1"/>
    <property type="molecule type" value="Genomic_DNA"/>
</dbReference>
<gene>
    <name evidence="6" type="ORF">S01H1_75365</name>
</gene>